<reference evidence="11 12" key="1">
    <citation type="submission" date="2023-02" db="EMBL/GenBank/DDBJ databases">
        <authorList>
            <person name="Maleckis M."/>
        </authorList>
    </citation>
    <scope>NUCLEOTIDE SEQUENCE [LARGE SCALE GENOMIC DNA]</scope>
    <source>
        <strain evidence="11 12">P8-A2</strain>
    </source>
</reference>
<evidence type="ECO:0000256" key="1">
    <source>
        <dbReference type="ARBA" id="ARBA00004651"/>
    </source>
</evidence>
<evidence type="ECO:0000256" key="2">
    <source>
        <dbReference type="ARBA" id="ARBA00008537"/>
    </source>
</evidence>
<feature type="transmembrane region" description="Helical" evidence="9">
    <location>
        <begin position="63"/>
        <end position="82"/>
    </location>
</feature>
<protein>
    <submittedName>
        <fullName evidence="11">DHA2 family efflux MFS transporter permease subunit</fullName>
    </submittedName>
</protein>
<dbReference type="InterPro" id="IPR011701">
    <property type="entry name" value="MFS"/>
</dbReference>
<dbReference type="InterPro" id="IPR020846">
    <property type="entry name" value="MFS_dom"/>
</dbReference>
<feature type="transmembrane region" description="Helical" evidence="9">
    <location>
        <begin position="150"/>
        <end position="172"/>
    </location>
</feature>
<proteinExistence type="inferred from homology"/>
<feature type="transmembrane region" description="Helical" evidence="9">
    <location>
        <begin position="242"/>
        <end position="260"/>
    </location>
</feature>
<dbReference type="SUPFAM" id="SSF103473">
    <property type="entry name" value="MFS general substrate transporter"/>
    <property type="match status" value="1"/>
</dbReference>
<comment type="similarity">
    <text evidence="2">Belongs to the major facilitator superfamily. EmrB family.</text>
</comment>
<keyword evidence="4" id="KW-1003">Cell membrane</keyword>
<dbReference type="EMBL" id="JARAKF010000001">
    <property type="protein sequence ID" value="MDU8993328.1"/>
    <property type="molecule type" value="Genomic_DNA"/>
</dbReference>
<keyword evidence="3" id="KW-0813">Transport</keyword>
<gene>
    <name evidence="11" type="ORF">PU648_13410</name>
</gene>
<feature type="transmembrane region" description="Helical" evidence="9">
    <location>
        <begin position="280"/>
        <end position="305"/>
    </location>
</feature>
<dbReference type="PANTHER" id="PTHR42718:SF9">
    <property type="entry name" value="MAJOR FACILITATOR SUPERFAMILY MULTIDRUG TRANSPORTER MFSC"/>
    <property type="match status" value="1"/>
</dbReference>
<evidence type="ECO:0000313" key="12">
    <source>
        <dbReference type="Proteomes" id="UP001257627"/>
    </source>
</evidence>
<sequence>MTTLPEQPLDDIAAPAETRKTRDWLLLGISLGYFMVLLDTTVVVVALPAIAEEFHASVDSLQWISNGYTLTFAALLLTAGALSDRLGAKQLFLYSSGAFALVSAISIAAPNTLSLVVLRGLLGLFGAGLLPTSMALFVNSYPDPGKRARAMGVWAAITGVALAAGPLIGGVLTDTLGWRAIFAVNVPVAALSIAITAKKAPATVPKRDRGLDLPGQLTGIACLGLLTYGLIAGGESGFGDPVVLSTLAAAVVMGIAFVVVERSRRGDVMLPMSLFGSSTFSAGLLAGLLVNFGLSGAMFVLSLFFQTVDHASAMKTGLLFLPLTLPTAFNGSNAGKLVAKIGPRIPATIGFVLMGAGTLLQVPFMHTSASQIGSMAGLLLLGFGISFAMPSLISAVISSVPKHHAGIGGGALNAARQSGAVLGVAILGVVIGSGDGSQHYGLAMGIAGALLLVGALVVAGFVGRRAPGTEK</sequence>
<evidence type="ECO:0000256" key="9">
    <source>
        <dbReference type="SAM" id="Phobius"/>
    </source>
</evidence>
<dbReference type="CDD" id="cd17321">
    <property type="entry name" value="MFS_MMR_MDR_like"/>
    <property type="match status" value="1"/>
</dbReference>
<feature type="transmembrane region" description="Helical" evidence="9">
    <location>
        <begin position="178"/>
        <end position="197"/>
    </location>
</feature>
<organism evidence="11 12">
    <name type="scientific">Streptomyces mirabilis</name>
    <dbReference type="NCBI Taxonomy" id="68239"/>
    <lineage>
        <taxon>Bacteria</taxon>
        <taxon>Bacillati</taxon>
        <taxon>Actinomycetota</taxon>
        <taxon>Actinomycetes</taxon>
        <taxon>Kitasatosporales</taxon>
        <taxon>Streptomycetaceae</taxon>
        <taxon>Streptomyces</taxon>
    </lineage>
</organism>
<feature type="transmembrane region" description="Helical" evidence="9">
    <location>
        <begin position="418"/>
        <end position="434"/>
    </location>
</feature>
<evidence type="ECO:0000256" key="3">
    <source>
        <dbReference type="ARBA" id="ARBA00022448"/>
    </source>
</evidence>
<keyword evidence="12" id="KW-1185">Reference proteome</keyword>
<dbReference type="PANTHER" id="PTHR42718">
    <property type="entry name" value="MAJOR FACILITATOR SUPERFAMILY MULTIDRUG TRANSPORTER MFSC"/>
    <property type="match status" value="1"/>
</dbReference>
<feature type="transmembrane region" description="Helical" evidence="9">
    <location>
        <begin position="91"/>
        <end position="110"/>
    </location>
</feature>
<keyword evidence="7 9" id="KW-0472">Membrane</keyword>
<evidence type="ECO:0000259" key="10">
    <source>
        <dbReference type="PROSITE" id="PS50850"/>
    </source>
</evidence>
<keyword evidence="5 9" id="KW-0812">Transmembrane</keyword>
<feature type="transmembrane region" description="Helical" evidence="9">
    <location>
        <begin position="116"/>
        <end position="138"/>
    </location>
</feature>
<dbReference type="NCBIfam" id="TIGR00711">
    <property type="entry name" value="efflux_EmrB"/>
    <property type="match status" value="1"/>
</dbReference>
<feature type="transmembrane region" description="Helical" evidence="9">
    <location>
        <begin position="341"/>
        <end position="360"/>
    </location>
</feature>
<comment type="subcellular location">
    <subcellularLocation>
        <location evidence="1">Cell membrane</location>
        <topology evidence="1">Multi-pass membrane protein</topology>
    </subcellularLocation>
</comment>
<name>A0ABU3UHD0_9ACTN</name>
<feature type="transmembrane region" description="Helical" evidence="9">
    <location>
        <begin position="372"/>
        <end position="397"/>
    </location>
</feature>
<accession>A0ABU3UHD0</accession>
<dbReference type="InterPro" id="IPR004638">
    <property type="entry name" value="EmrB-like"/>
</dbReference>
<feature type="transmembrane region" description="Helical" evidence="9">
    <location>
        <begin position="217"/>
        <end position="236"/>
    </location>
</feature>
<dbReference type="Gene3D" id="1.20.1250.20">
    <property type="entry name" value="MFS general substrate transporter like domains"/>
    <property type="match status" value="1"/>
</dbReference>
<dbReference type="Gene3D" id="1.20.1720.10">
    <property type="entry name" value="Multidrug resistance protein D"/>
    <property type="match status" value="1"/>
</dbReference>
<evidence type="ECO:0000256" key="8">
    <source>
        <dbReference type="ARBA" id="ARBA00023251"/>
    </source>
</evidence>
<feature type="domain" description="Major facilitator superfamily (MFS) profile" evidence="10">
    <location>
        <begin position="25"/>
        <end position="466"/>
    </location>
</feature>
<dbReference type="InterPro" id="IPR036259">
    <property type="entry name" value="MFS_trans_sf"/>
</dbReference>
<keyword evidence="6 9" id="KW-1133">Transmembrane helix</keyword>
<evidence type="ECO:0000256" key="6">
    <source>
        <dbReference type="ARBA" id="ARBA00022989"/>
    </source>
</evidence>
<dbReference type="Pfam" id="PF07690">
    <property type="entry name" value="MFS_1"/>
    <property type="match status" value="1"/>
</dbReference>
<dbReference type="RefSeq" id="WP_240362960.1">
    <property type="nucleotide sequence ID" value="NZ_CP107955.1"/>
</dbReference>
<dbReference type="PROSITE" id="PS50850">
    <property type="entry name" value="MFS"/>
    <property type="match status" value="1"/>
</dbReference>
<evidence type="ECO:0000256" key="7">
    <source>
        <dbReference type="ARBA" id="ARBA00023136"/>
    </source>
</evidence>
<evidence type="ECO:0000256" key="5">
    <source>
        <dbReference type="ARBA" id="ARBA00022692"/>
    </source>
</evidence>
<keyword evidence="8" id="KW-0046">Antibiotic resistance</keyword>
<feature type="transmembrane region" description="Helical" evidence="9">
    <location>
        <begin position="24"/>
        <end position="51"/>
    </location>
</feature>
<feature type="transmembrane region" description="Helical" evidence="9">
    <location>
        <begin position="440"/>
        <end position="462"/>
    </location>
</feature>
<evidence type="ECO:0000256" key="4">
    <source>
        <dbReference type="ARBA" id="ARBA00022475"/>
    </source>
</evidence>
<comment type="caution">
    <text evidence="11">The sequence shown here is derived from an EMBL/GenBank/DDBJ whole genome shotgun (WGS) entry which is preliminary data.</text>
</comment>
<dbReference type="Proteomes" id="UP001257627">
    <property type="component" value="Unassembled WGS sequence"/>
</dbReference>
<feature type="transmembrane region" description="Helical" evidence="9">
    <location>
        <begin position="311"/>
        <end position="329"/>
    </location>
</feature>
<evidence type="ECO:0000313" key="11">
    <source>
        <dbReference type="EMBL" id="MDU8993328.1"/>
    </source>
</evidence>